<organism evidence="2 3">
    <name type="scientific">Nesidiocoris tenuis</name>
    <dbReference type="NCBI Taxonomy" id="355587"/>
    <lineage>
        <taxon>Eukaryota</taxon>
        <taxon>Metazoa</taxon>
        <taxon>Ecdysozoa</taxon>
        <taxon>Arthropoda</taxon>
        <taxon>Hexapoda</taxon>
        <taxon>Insecta</taxon>
        <taxon>Pterygota</taxon>
        <taxon>Neoptera</taxon>
        <taxon>Paraneoptera</taxon>
        <taxon>Hemiptera</taxon>
        <taxon>Heteroptera</taxon>
        <taxon>Panheteroptera</taxon>
        <taxon>Cimicomorpha</taxon>
        <taxon>Miridae</taxon>
        <taxon>Dicyphina</taxon>
        <taxon>Nesidiocoris</taxon>
    </lineage>
</organism>
<gene>
    <name evidence="2" type="ORF">NTJ_14781</name>
</gene>
<proteinExistence type="predicted"/>
<evidence type="ECO:0000313" key="3">
    <source>
        <dbReference type="Proteomes" id="UP001307889"/>
    </source>
</evidence>
<sequence>MKSPKLGPSVFTSPSFFADPRTTDDTELGPNSGLAKANRPFLERRQSRIALYTLEIRGPQTVGGDETCKFRIFTSHLPFGTRWRLLMKSFSTLVRKYPTANEGRAFGLAAAAHVTWCRRPIGRKALANE</sequence>
<keyword evidence="3" id="KW-1185">Reference proteome</keyword>
<protein>
    <submittedName>
        <fullName evidence="2">Uncharacterized protein</fullName>
    </submittedName>
</protein>
<dbReference type="Proteomes" id="UP001307889">
    <property type="component" value="Chromosome 13"/>
</dbReference>
<evidence type="ECO:0000256" key="1">
    <source>
        <dbReference type="SAM" id="MobiDB-lite"/>
    </source>
</evidence>
<reference evidence="2 3" key="1">
    <citation type="submission" date="2023-09" db="EMBL/GenBank/DDBJ databases">
        <title>Nesidiocoris tenuis whole genome shotgun sequence.</title>
        <authorList>
            <person name="Shibata T."/>
            <person name="Shimoda M."/>
            <person name="Kobayashi T."/>
            <person name="Uehara T."/>
        </authorList>
    </citation>
    <scope>NUCLEOTIDE SEQUENCE [LARGE SCALE GENOMIC DNA]</scope>
    <source>
        <strain evidence="2 3">Japan</strain>
    </source>
</reference>
<evidence type="ECO:0000313" key="2">
    <source>
        <dbReference type="EMBL" id="BET01962.1"/>
    </source>
</evidence>
<dbReference type="EMBL" id="AP028921">
    <property type="protein sequence ID" value="BET01962.1"/>
    <property type="molecule type" value="Genomic_DNA"/>
</dbReference>
<name>A0ABN7BCA2_9HEMI</name>
<feature type="region of interest" description="Disordered" evidence="1">
    <location>
        <begin position="1"/>
        <end position="36"/>
    </location>
</feature>
<accession>A0ABN7BCA2</accession>